<evidence type="ECO:0000313" key="3">
    <source>
        <dbReference type="Proteomes" id="UP001521931"/>
    </source>
</evidence>
<sequence>MGSRSRAGPTSDGGVHPAPSPLDVAALPPTGVCDLTTTGRRSGRPRTLEIWYVVHEGRLHVVGTPGPRHWLANLAADPNARLRLHEPDLDLQVVASIVRHPTERARLTDTAWRVRPWYAAQGSTRADWVDGAPMVSLDALSGAAVS</sequence>
<dbReference type="Proteomes" id="UP001521931">
    <property type="component" value="Unassembled WGS sequence"/>
</dbReference>
<name>A0ABS9Q5N5_9MICO</name>
<keyword evidence="3" id="KW-1185">Reference proteome</keyword>
<gene>
    <name evidence="2" type="ORF">MHL29_15000</name>
</gene>
<accession>A0ABS9Q5N5</accession>
<dbReference type="Gene3D" id="2.30.110.10">
    <property type="entry name" value="Electron Transport, Fmn-binding Protein, Chain A"/>
    <property type="match status" value="1"/>
</dbReference>
<dbReference type="RefSeq" id="WP_239265806.1">
    <property type="nucleotide sequence ID" value="NZ_JAKRCV010000062.1"/>
</dbReference>
<feature type="region of interest" description="Disordered" evidence="1">
    <location>
        <begin position="1"/>
        <end position="29"/>
    </location>
</feature>
<reference evidence="2 3" key="1">
    <citation type="submission" date="2022-02" db="EMBL/GenBank/DDBJ databases">
        <title>Uncovering new skin microbiome diversity through culturing and metagenomics.</title>
        <authorList>
            <person name="Conlan S."/>
            <person name="Deming C."/>
            <person name="Nisc Comparative Sequencing Program N."/>
            <person name="Segre J.A."/>
        </authorList>
    </citation>
    <scope>NUCLEOTIDE SEQUENCE [LARGE SCALE GENOMIC DNA]</scope>
    <source>
        <strain evidence="2 3">ACRQZ</strain>
    </source>
</reference>
<evidence type="ECO:0000256" key="1">
    <source>
        <dbReference type="SAM" id="MobiDB-lite"/>
    </source>
</evidence>
<dbReference type="EMBL" id="JAKRCV010000062">
    <property type="protein sequence ID" value="MCG7323189.1"/>
    <property type="molecule type" value="Genomic_DNA"/>
</dbReference>
<protein>
    <submittedName>
        <fullName evidence="2">Nitroreductase family deazaflavin-dependent oxidoreductase</fullName>
    </submittedName>
</protein>
<evidence type="ECO:0000313" key="2">
    <source>
        <dbReference type="EMBL" id="MCG7323189.1"/>
    </source>
</evidence>
<dbReference type="Pfam" id="PF04075">
    <property type="entry name" value="F420H2_quin_red"/>
    <property type="match status" value="1"/>
</dbReference>
<comment type="caution">
    <text evidence="2">The sequence shown here is derived from an EMBL/GenBank/DDBJ whole genome shotgun (WGS) entry which is preliminary data.</text>
</comment>
<dbReference type="SUPFAM" id="SSF50475">
    <property type="entry name" value="FMN-binding split barrel"/>
    <property type="match status" value="1"/>
</dbReference>
<organism evidence="2 3">
    <name type="scientific">Arsenicicoccus bolidensis</name>
    <dbReference type="NCBI Taxonomy" id="229480"/>
    <lineage>
        <taxon>Bacteria</taxon>
        <taxon>Bacillati</taxon>
        <taxon>Actinomycetota</taxon>
        <taxon>Actinomycetes</taxon>
        <taxon>Micrococcales</taxon>
        <taxon>Intrasporangiaceae</taxon>
        <taxon>Arsenicicoccus</taxon>
    </lineage>
</organism>
<dbReference type="InterPro" id="IPR004378">
    <property type="entry name" value="F420H2_quin_Rdtase"/>
</dbReference>
<proteinExistence type="predicted"/>
<dbReference type="InterPro" id="IPR012349">
    <property type="entry name" value="Split_barrel_FMN-bd"/>
</dbReference>